<organism evidence="1 2">
    <name type="scientific">Liquidambar formosana</name>
    <name type="common">Formosan gum</name>
    <dbReference type="NCBI Taxonomy" id="63359"/>
    <lineage>
        <taxon>Eukaryota</taxon>
        <taxon>Viridiplantae</taxon>
        <taxon>Streptophyta</taxon>
        <taxon>Embryophyta</taxon>
        <taxon>Tracheophyta</taxon>
        <taxon>Spermatophyta</taxon>
        <taxon>Magnoliopsida</taxon>
        <taxon>eudicotyledons</taxon>
        <taxon>Gunneridae</taxon>
        <taxon>Pentapetalae</taxon>
        <taxon>Saxifragales</taxon>
        <taxon>Altingiaceae</taxon>
        <taxon>Liquidambar</taxon>
    </lineage>
</organism>
<dbReference type="Proteomes" id="UP001415857">
    <property type="component" value="Unassembled WGS sequence"/>
</dbReference>
<sequence length="122" mass="13490">MRLRKSEPILGASPKSKCILDACPESEPILSQTNLGQKRESDSIDLFESSKCVKDSVFSSSSVEAPSHSFSVIGCINFLKTMGLDEDFYVKAVGWLTKSVDNRQGFLGLEAEFREALLRLNI</sequence>
<proteinExistence type="predicted"/>
<evidence type="ECO:0000313" key="2">
    <source>
        <dbReference type="Proteomes" id="UP001415857"/>
    </source>
</evidence>
<reference evidence="1 2" key="1">
    <citation type="journal article" date="2024" name="Plant J.">
        <title>Genome sequences and population genomics reveal climatic adaptation and genomic divergence between two closely related sweetgum species.</title>
        <authorList>
            <person name="Xu W.Q."/>
            <person name="Ren C.Q."/>
            <person name="Zhang X.Y."/>
            <person name="Comes H.P."/>
            <person name="Liu X.H."/>
            <person name="Li Y.G."/>
            <person name="Kettle C.J."/>
            <person name="Jalonen R."/>
            <person name="Gaisberger H."/>
            <person name="Ma Y.Z."/>
            <person name="Qiu Y.X."/>
        </authorList>
    </citation>
    <scope>NUCLEOTIDE SEQUENCE [LARGE SCALE GENOMIC DNA]</scope>
    <source>
        <strain evidence="1">Hangzhou</strain>
    </source>
</reference>
<dbReference type="EMBL" id="JBBPBK010000009">
    <property type="protein sequence ID" value="KAK9278670.1"/>
    <property type="molecule type" value="Genomic_DNA"/>
</dbReference>
<comment type="caution">
    <text evidence="1">The sequence shown here is derived from an EMBL/GenBank/DDBJ whole genome shotgun (WGS) entry which is preliminary data.</text>
</comment>
<accession>A0AAP0RJC3</accession>
<dbReference type="AlphaFoldDB" id="A0AAP0RJC3"/>
<evidence type="ECO:0000313" key="1">
    <source>
        <dbReference type="EMBL" id="KAK9278670.1"/>
    </source>
</evidence>
<gene>
    <name evidence="1" type="ORF">L1049_028244</name>
</gene>
<keyword evidence="2" id="KW-1185">Reference proteome</keyword>
<protein>
    <submittedName>
        <fullName evidence="1">Uncharacterized protein</fullName>
    </submittedName>
</protein>
<name>A0AAP0RJC3_LIQFO</name>